<sequence length="141" mass="16236">MSQRSSHFECHVVESYCYRDMDNRDACRDESQRVTAESLSDLYEKLGEAKARETPPEDRGESYTEVEFGTIREIIVVSETEVDEEILKTTSACQRQEQQRREAAIKKQQALATRAAEKEAREIAELKRLQAKYPSTERGEA</sequence>
<dbReference type="EMBL" id="CCCS020000035">
    <property type="protein sequence ID" value="CDQ10591.1"/>
    <property type="molecule type" value="Genomic_DNA"/>
</dbReference>
<evidence type="ECO:0000313" key="1">
    <source>
        <dbReference type="EMBL" id="CDQ10591.1"/>
    </source>
</evidence>
<organism evidence="1">
    <name type="scientific">Acidithiobacillus ferrivorans</name>
    <dbReference type="NCBI Taxonomy" id="160808"/>
    <lineage>
        <taxon>Bacteria</taxon>
        <taxon>Pseudomonadati</taxon>
        <taxon>Pseudomonadota</taxon>
        <taxon>Acidithiobacillia</taxon>
        <taxon>Acidithiobacillales</taxon>
        <taxon>Acidithiobacillaceae</taxon>
        <taxon>Acidithiobacillus</taxon>
    </lineage>
</organism>
<gene>
    <name evidence="2" type="ORF">AFERRI_10656</name>
    <name evidence="1" type="ORF">AFERRI_400372</name>
</gene>
<accession>A0A060UQP5</accession>
<evidence type="ECO:0000313" key="3">
    <source>
        <dbReference type="Proteomes" id="UP000193925"/>
    </source>
</evidence>
<name>A0A060UQP5_9PROT</name>
<proteinExistence type="predicted"/>
<keyword evidence="3" id="KW-1185">Reference proteome</keyword>
<reference evidence="2 3" key="3">
    <citation type="submission" date="2017-03" db="EMBL/GenBank/DDBJ databases">
        <authorList>
            <person name="Regsiter A."/>
            <person name="William W."/>
        </authorList>
    </citation>
    <scope>NUCLEOTIDE SEQUENCE [LARGE SCALE GENOMIC DNA]</scope>
    <source>
        <strain evidence="2">PRJEB5721</strain>
    </source>
</reference>
<reference evidence="1" key="2">
    <citation type="submission" date="2014-07" db="EMBL/GenBank/DDBJ databases">
        <title>Initial genome analysis of the psychrotolerant acidophile Acidithiobacillus ferrivorans CF27: insights into iron and sulfur oxidation pathways and into biofilm formation.</title>
        <authorList>
            <person name="Talla E."/>
            <person name="Hedrich S."/>
            <person name="Mangenot S."/>
            <person name="Ji B."/>
            <person name="Johnson D.B."/>
            <person name="Barbe V."/>
            <person name="Bonnefoy V."/>
        </authorList>
    </citation>
    <scope>NUCLEOTIDE SEQUENCE [LARGE SCALE GENOMIC DNA]</scope>
    <source>
        <strain evidence="1">CF27</strain>
    </source>
</reference>
<dbReference type="AlphaFoldDB" id="A0A060UQP5"/>
<reference evidence="1" key="1">
    <citation type="submission" date="2014-03" db="EMBL/GenBank/DDBJ databases">
        <authorList>
            <person name="Genoscope - CEA"/>
        </authorList>
    </citation>
    <scope>NUCLEOTIDE SEQUENCE [LARGE SCALE GENOMIC DNA]</scope>
    <source>
        <strain evidence="1">CF27</strain>
    </source>
</reference>
<dbReference type="Proteomes" id="UP000193925">
    <property type="component" value="Chromosome AFERRI"/>
</dbReference>
<protein>
    <submittedName>
        <fullName evidence="1">Uncharacterized protein</fullName>
    </submittedName>
</protein>
<evidence type="ECO:0000313" key="2">
    <source>
        <dbReference type="EMBL" id="SMH64622.1"/>
    </source>
</evidence>
<dbReference type="EMBL" id="LT841305">
    <property type="protein sequence ID" value="SMH64622.1"/>
    <property type="molecule type" value="Genomic_DNA"/>
</dbReference>
<dbReference type="RefSeq" id="WP_035193143.1">
    <property type="nucleotide sequence ID" value="NZ_CCCS020000035.1"/>
</dbReference>